<proteinExistence type="predicted"/>
<gene>
    <name evidence="2" type="ORF">ACFPTN_20045</name>
</gene>
<dbReference type="PANTHER" id="PTHR46844:SF1">
    <property type="entry name" value="SLR5058 PROTEIN"/>
    <property type="match status" value="1"/>
</dbReference>
<evidence type="ECO:0000313" key="3">
    <source>
        <dbReference type="Proteomes" id="UP001595974"/>
    </source>
</evidence>
<keyword evidence="3" id="KW-1185">Reference proteome</keyword>
<dbReference type="PANTHER" id="PTHR46844">
    <property type="entry name" value="SLR5058 PROTEIN"/>
    <property type="match status" value="1"/>
</dbReference>
<accession>A0ABW1AXC7</accession>
<dbReference type="Gene3D" id="3.40.50.300">
    <property type="entry name" value="P-loop containing nucleotide triphosphate hydrolases"/>
    <property type="match status" value="1"/>
</dbReference>
<dbReference type="EMBL" id="JBHSOG010000098">
    <property type="protein sequence ID" value="MFC5771676.1"/>
    <property type="molecule type" value="Genomic_DNA"/>
</dbReference>
<comment type="caution">
    <text evidence="2">The sequence shown here is derived from an EMBL/GenBank/DDBJ whole genome shotgun (WGS) entry which is preliminary data.</text>
</comment>
<dbReference type="SUPFAM" id="SSF52540">
    <property type="entry name" value="P-loop containing nucleoside triphosphate hydrolases"/>
    <property type="match status" value="2"/>
</dbReference>
<evidence type="ECO:0000313" key="2">
    <source>
        <dbReference type="EMBL" id="MFC5771676.1"/>
    </source>
</evidence>
<sequence>MGIPIIDWFEDPIKSSVNSVFSGINAHFQSLDVIKQYRLYHFEMLKQQVSGIKILGMQNPMDLKNLYYPANVSTDIRRRIYTPEWATLDGSISTDYENAANEHIGGARYSTKAHRGMNRNRQIDNAKTREPGDDYIDKNNRVIILGGPGAGKTTFLKFIALAYSDRDIFKRTNLKKTTLPIYIHLPSLAREPDSVIDFISSPLVSRTDVYAHQFYKRLMEKGLCTVLMDSLDEVPTEAKQALIQKVKSFAALFPKARIVITCRTADYDQIFEDFSEVELARLSKEAVESIVRAWFGKTHERAEKLISLLENDEAVASLTETPLLLSLLCIQFKNDLALPKRKTELYRRCIDALLRDWDTTRGFRRDTAYSQLSDDRKEKIFEALAGSACKEYIDYEFHETFILSAISSEIARFSMDPNDAKGILTEIESHHGIVEKCSAETYEFSHATMQEYFAAKYFVAKRKELEVLKKHYDDEGWHNVILFMASMMDDSSSILNFLAERSSTEKFQNYPAFGRRLAHLLLLYRCMAMGVNLSPDLRSNMCSHLVHSQINMIQQINKDGVLPYAVRRPNGVRQALFTYRKSRESIDRILKPYRSLMNEIVLSPIKEYSEKVVEAIRSISMESGDSSELYKNLGLATCLLVPVSAAKPEFFFERMMNYSDRLLQRRTDSIRGVLVESITAHRAMFPRLFDDERTVRV</sequence>
<dbReference type="InterPro" id="IPR007111">
    <property type="entry name" value="NACHT_NTPase"/>
</dbReference>
<dbReference type="RefSeq" id="WP_096450921.1">
    <property type="nucleotide sequence ID" value="NZ_JBHSOG010000098.1"/>
</dbReference>
<evidence type="ECO:0000259" key="1">
    <source>
        <dbReference type="PROSITE" id="PS50837"/>
    </source>
</evidence>
<name>A0ABW1AXC7_9RHOO</name>
<organism evidence="2 3">
    <name type="scientific">Thauera sinica</name>
    <dbReference type="NCBI Taxonomy" id="2665146"/>
    <lineage>
        <taxon>Bacteria</taxon>
        <taxon>Pseudomonadati</taxon>
        <taxon>Pseudomonadota</taxon>
        <taxon>Betaproteobacteria</taxon>
        <taxon>Rhodocyclales</taxon>
        <taxon>Zoogloeaceae</taxon>
        <taxon>Thauera</taxon>
    </lineage>
</organism>
<dbReference type="InterPro" id="IPR027417">
    <property type="entry name" value="P-loop_NTPase"/>
</dbReference>
<protein>
    <submittedName>
        <fullName evidence="2">NACHT domain-containing protein</fullName>
    </submittedName>
</protein>
<dbReference type="Pfam" id="PF05729">
    <property type="entry name" value="NACHT"/>
    <property type="match status" value="1"/>
</dbReference>
<feature type="domain" description="NACHT" evidence="1">
    <location>
        <begin position="140"/>
        <end position="264"/>
    </location>
</feature>
<dbReference type="Proteomes" id="UP001595974">
    <property type="component" value="Unassembled WGS sequence"/>
</dbReference>
<reference evidence="3" key="1">
    <citation type="journal article" date="2019" name="Int. J. Syst. Evol. Microbiol.">
        <title>The Global Catalogue of Microorganisms (GCM) 10K type strain sequencing project: providing services to taxonomists for standard genome sequencing and annotation.</title>
        <authorList>
            <consortium name="The Broad Institute Genomics Platform"/>
            <consortium name="The Broad Institute Genome Sequencing Center for Infectious Disease"/>
            <person name="Wu L."/>
            <person name="Ma J."/>
        </authorList>
    </citation>
    <scope>NUCLEOTIDE SEQUENCE [LARGE SCALE GENOMIC DNA]</scope>
    <source>
        <strain evidence="3">SHR3</strain>
    </source>
</reference>
<dbReference type="PROSITE" id="PS50837">
    <property type="entry name" value="NACHT"/>
    <property type="match status" value="1"/>
</dbReference>